<keyword evidence="3" id="KW-1185">Reference proteome</keyword>
<gene>
    <name evidence="2" type="ORF">M4Z11_05380</name>
</gene>
<keyword evidence="1" id="KW-0812">Transmembrane</keyword>
<feature type="transmembrane region" description="Helical" evidence="1">
    <location>
        <begin position="57"/>
        <end position="74"/>
    </location>
</feature>
<comment type="caution">
    <text evidence="2">The sequence shown here is derived from an EMBL/GenBank/DDBJ whole genome shotgun (WGS) entry which is preliminary data.</text>
</comment>
<organism evidence="2 3">
    <name type="scientific">Bartonella bilalgolemii</name>
    <dbReference type="NCBI Taxonomy" id="2942911"/>
    <lineage>
        <taxon>Bacteria</taxon>
        <taxon>Pseudomonadati</taxon>
        <taxon>Pseudomonadota</taxon>
        <taxon>Alphaproteobacteria</taxon>
        <taxon>Hyphomicrobiales</taxon>
        <taxon>Bartonellaceae</taxon>
        <taxon>Bartonella</taxon>
    </lineage>
</organism>
<evidence type="ECO:0000256" key="1">
    <source>
        <dbReference type="SAM" id="Phobius"/>
    </source>
</evidence>
<name>A0ABT0P981_9HYPH</name>
<sequence>MEPVSIYFGAIAEIINILSEPGPKFLRFFTAISILLNCLIIFSRYECFMSPGKTEDVMPTIIVIAIISTGFLLFSFPNEGIAVLICTLPILFFRFLWHIGCEDLTFLIIGLAILHFFEFSTNTLLIVIILYVYLWKLIISKEYEKLHYSHNNLVNSYNLVIKERDDAIRERNVAIEERDELEAKQRKFSHLNSVYE</sequence>
<keyword evidence="1" id="KW-0472">Membrane</keyword>
<dbReference type="Proteomes" id="UP001523003">
    <property type="component" value="Unassembled WGS sequence"/>
</dbReference>
<dbReference type="EMBL" id="JAMCOF010000008">
    <property type="protein sequence ID" value="MCL6230028.1"/>
    <property type="molecule type" value="Genomic_DNA"/>
</dbReference>
<dbReference type="RefSeq" id="WP_249677294.1">
    <property type="nucleotide sequence ID" value="NZ_JAMCOF010000008.1"/>
</dbReference>
<protein>
    <submittedName>
        <fullName evidence="2">Uncharacterized protein</fullName>
    </submittedName>
</protein>
<feature type="transmembrane region" description="Helical" evidence="1">
    <location>
        <begin position="106"/>
        <end position="135"/>
    </location>
</feature>
<keyword evidence="1" id="KW-1133">Transmembrane helix</keyword>
<proteinExistence type="predicted"/>
<evidence type="ECO:0000313" key="2">
    <source>
        <dbReference type="EMBL" id="MCL6230028.1"/>
    </source>
</evidence>
<reference evidence="2 3" key="1">
    <citation type="submission" date="2022-05" db="EMBL/GenBank/DDBJ databases">
        <title>Description of the Bartonella bilalgolemii sp. nov. Isolated from Apodemus uralensis (Pallas 1811).</title>
        <authorList>
            <person name="Zgheib R."/>
            <person name="Celebi B."/>
        </authorList>
    </citation>
    <scope>NUCLEOTIDE SEQUENCE [LARGE SCALE GENOMIC DNA]</scope>
    <source>
        <strain evidence="2 3">G70</strain>
    </source>
</reference>
<feature type="transmembrane region" description="Helical" evidence="1">
    <location>
        <begin position="25"/>
        <end position="45"/>
    </location>
</feature>
<accession>A0ABT0P981</accession>
<feature type="transmembrane region" description="Helical" evidence="1">
    <location>
        <begin position="81"/>
        <end position="100"/>
    </location>
</feature>
<evidence type="ECO:0000313" key="3">
    <source>
        <dbReference type="Proteomes" id="UP001523003"/>
    </source>
</evidence>